<protein>
    <submittedName>
        <fullName evidence="2">NadR type nicotinamide-nucleotide adenylyltransferase</fullName>
    </submittedName>
</protein>
<sequence>MSVPRRFVHGLVVGKFYPPHAGHHHLIATAAAACDRLTVVVAPASVESIPLDLRLDWLREVHAATPWVRFAGVLDDHPVDYTDPLAWDAHCAVFRSALDAPVDAVFSSESYGDELARRFGASHVCVDPARGTVPVSGTGVRADPVAYWQHLAPPVRAWFTRRVVVVGAESTGTTTLARDLAEALRGRGGPWSRTRWVPEFGRELTARKLAVLRRTDPAATVFDVTWSPEDFAEVAGTQNRAEDEAARCGGPILVGDTDSRATAVWEERYLGAPSAATVAAARRPDLYLLTDHAGVPFEDDGLRDGEHLRGWMTGRFREVLGDSGVPVRELAGPPDVRLAAALSACDELLAGGWPLAPPLG</sequence>
<dbReference type="PANTHER" id="PTHR37512">
    <property type="entry name" value="TRIFUNCTIONAL NAD BIOSYNTHESIS/REGULATOR PROTEIN NADR"/>
    <property type="match status" value="1"/>
</dbReference>
<organism evidence="2 3">
    <name type="scientific">Micromonospora pisi</name>
    <dbReference type="NCBI Taxonomy" id="589240"/>
    <lineage>
        <taxon>Bacteria</taxon>
        <taxon>Bacillati</taxon>
        <taxon>Actinomycetota</taxon>
        <taxon>Actinomycetes</taxon>
        <taxon>Micromonosporales</taxon>
        <taxon>Micromonosporaceae</taxon>
        <taxon>Micromonospora</taxon>
    </lineage>
</organism>
<dbReference type="InterPro" id="IPR004821">
    <property type="entry name" value="Cyt_trans-like"/>
</dbReference>
<dbReference type="AlphaFoldDB" id="A0A495JSL5"/>
<dbReference type="InterPro" id="IPR027417">
    <property type="entry name" value="P-loop_NTPase"/>
</dbReference>
<dbReference type="GO" id="GO:0016779">
    <property type="term" value="F:nucleotidyltransferase activity"/>
    <property type="evidence" value="ECO:0007669"/>
    <property type="project" value="UniProtKB-KW"/>
</dbReference>
<reference evidence="2 3" key="1">
    <citation type="submission" date="2018-10" db="EMBL/GenBank/DDBJ databases">
        <title>Sequencing the genomes of 1000 actinobacteria strains.</title>
        <authorList>
            <person name="Klenk H.-P."/>
        </authorList>
    </citation>
    <scope>NUCLEOTIDE SEQUENCE [LARGE SCALE GENOMIC DNA]</scope>
    <source>
        <strain evidence="2 3">DSM 45175</strain>
    </source>
</reference>
<dbReference type="Proteomes" id="UP000277671">
    <property type="component" value="Unassembled WGS sequence"/>
</dbReference>
<proteinExistence type="predicted"/>
<keyword evidence="3" id="KW-1185">Reference proteome</keyword>
<dbReference type="Pfam" id="PF13521">
    <property type="entry name" value="AAA_28"/>
    <property type="match status" value="1"/>
</dbReference>
<accession>A0A495JSL5</accession>
<evidence type="ECO:0000259" key="1">
    <source>
        <dbReference type="Pfam" id="PF13521"/>
    </source>
</evidence>
<name>A0A495JSL5_9ACTN</name>
<dbReference type="PANTHER" id="PTHR37512:SF1">
    <property type="entry name" value="NADR_TTD14 AAA DOMAIN-CONTAINING PROTEIN"/>
    <property type="match status" value="1"/>
</dbReference>
<dbReference type="EMBL" id="RBKT01000001">
    <property type="protein sequence ID" value="RKR91987.1"/>
    <property type="molecule type" value="Genomic_DNA"/>
</dbReference>
<gene>
    <name evidence="2" type="ORF">BDK92_6418</name>
</gene>
<evidence type="ECO:0000313" key="2">
    <source>
        <dbReference type="EMBL" id="RKR91987.1"/>
    </source>
</evidence>
<dbReference type="SUPFAM" id="SSF52374">
    <property type="entry name" value="Nucleotidylyl transferase"/>
    <property type="match status" value="1"/>
</dbReference>
<dbReference type="InterPro" id="IPR052735">
    <property type="entry name" value="NAD_biosynth-regulator"/>
</dbReference>
<feature type="domain" description="NadR/Ttd14 AAA" evidence="1">
    <location>
        <begin position="162"/>
        <end position="332"/>
    </location>
</feature>
<dbReference type="NCBIfam" id="TIGR00125">
    <property type="entry name" value="cyt_tran_rel"/>
    <property type="match status" value="1"/>
</dbReference>
<comment type="caution">
    <text evidence="2">The sequence shown here is derived from an EMBL/GenBank/DDBJ whole genome shotgun (WGS) entry which is preliminary data.</text>
</comment>
<dbReference type="InterPro" id="IPR038727">
    <property type="entry name" value="NadR/Ttd14_AAA_dom"/>
</dbReference>
<keyword evidence="2" id="KW-0808">Transferase</keyword>
<keyword evidence="2" id="KW-0548">Nucleotidyltransferase</keyword>
<dbReference type="PROSITE" id="PS51257">
    <property type="entry name" value="PROKAR_LIPOPROTEIN"/>
    <property type="match status" value="1"/>
</dbReference>
<dbReference type="Gene3D" id="3.40.50.620">
    <property type="entry name" value="HUPs"/>
    <property type="match status" value="1"/>
</dbReference>
<dbReference type="RefSeq" id="WP_246017358.1">
    <property type="nucleotide sequence ID" value="NZ_RBKT01000001.1"/>
</dbReference>
<dbReference type="Gene3D" id="3.40.50.300">
    <property type="entry name" value="P-loop containing nucleotide triphosphate hydrolases"/>
    <property type="match status" value="1"/>
</dbReference>
<dbReference type="InterPro" id="IPR014729">
    <property type="entry name" value="Rossmann-like_a/b/a_fold"/>
</dbReference>
<evidence type="ECO:0000313" key="3">
    <source>
        <dbReference type="Proteomes" id="UP000277671"/>
    </source>
</evidence>